<dbReference type="InterPro" id="IPR006665">
    <property type="entry name" value="OmpA-like"/>
</dbReference>
<accession>A0A0F5IRE1</accession>
<evidence type="ECO:0000313" key="3">
    <source>
        <dbReference type="EMBL" id="KKB47697.1"/>
    </source>
</evidence>
<comment type="caution">
    <text evidence="3">The sequence shown here is derived from an EMBL/GenBank/DDBJ whole genome shotgun (WGS) entry which is preliminary data.</text>
</comment>
<dbReference type="Gene3D" id="3.30.1330.60">
    <property type="entry name" value="OmpA-like domain"/>
    <property type="match status" value="1"/>
</dbReference>
<proteinExistence type="predicted"/>
<evidence type="ECO:0000259" key="2">
    <source>
        <dbReference type="Pfam" id="PF00691"/>
    </source>
</evidence>
<feature type="transmembrane region" description="Helical" evidence="1">
    <location>
        <begin position="16"/>
        <end position="38"/>
    </location>
</feature>
<organism evidence="3 4">
    <name type="scientific">Parabacteroides goldsteinii DSM 19448 = WAL 12034</name>
    <dbReference type="NCBI Taxonomy" id="927665"/>
    <lineage>
        <taxon>Bacteria</taxon>
        <taxon>Pseudomonadati</taxon>
        <taxon>Bacteroidota</taxon>
        <taxon>Bacteroidia</taxon>
        <taxon>Bacteroidales</taxon>
        <taxon>Tannerellaceae</taxon>
        <taxon>Parabacteroides</taxon>
    </lineage>
</organism>
<dbReference type="InterPro" id="IPR050330">
    <property type="entry name" value="Bact_OuterMem_StrucFunc"/>
</dbReference>
<name>A0A0F5IRE1_9BACT</name>
<dbReference type="PATRIC" id="fig|927665.4.peg.4673"/>
<dbReference type="PANTHER" id="PTHR30329:SF21">
    <property type="entry name" value="LIPOPROTEIN YIAD-RELATED"/>
    <property type="match status" value="1"/>
</dbReference>
<feature type="domain" description="OmpA-like" evidence="2">
    <location>
        <begin position="122"/>
        <end position="215"/>
    </location>
</feature>
<dbReference type="PANTHER" id="PTHR30329">
    <property type="entry name" value="STATOR ELEMENT OF FLAGELLAR MOTOR COMPLEX"/>
    <property type="match status" value="1"/>
</dbReference>
<dbReference type="RefSeq" id="WP_046147510.1">
    <property type="nucleotide sequence ID" value="NZ_KQ033913.1"/>
</dbReference>
<keyword evidence="1" id="KW-0812">Transmembrane</keyword>
<sequence length="251" mass="29312">MKKLFKKDSGEEHNFWMSYTDLMSGFLVIFIIISAVMYNRFDNKKKEYEHLCKVLRVENPDSLRNYIKSLEEVVDSINHSNLKNRIYEYKEVFTSTKDIKAVIDSIRGSIILRHQDSSKDLFTPGDSTIKSPLKEYLYEKYAAIVRKTMLINKDNNIELRIEGHTDPTWKGSDRGGDNSFLKNLDLSSKRANAVYEYILNGSELSNEEKNFVKMNMISVGYSFSDRVQKGTLDDEYYDPSSRRIEFRILSK</sequence>
<dbReference type="STRING" id="927665.HMPREF1535_04554"/>
<dbReference type="Pfam" id="PF00691">
    <property type="entry name" value="OmpA"/>
    <property type="match status" value="1"/>
</dbReference>
<dbReference type="Proteomes" id="UP000033047">
    <property type="component" value="Unassembled WGS sequence"/>
</dbReference>
<reference evidence="3 4" key="1">
    <citation type="submission" date="2013-04" db="EMBL/GenBank/DDBJ databases">
        <title>The Genome Sequence of Parabacteroides goldsteinii DSM 19448.</title>
        <authorList>
            <consortium name="The Broad Institute Genomics Platform"/>
            <person name="Earl A."/>
            <person name="Ward D."/>
            <person name="Feldgarden M."/>
            <person name="Gevers D."/>
            <person name="Martens E."/>
            <person name="Sakamoto M."/>
            <person name="Benno Y."/>
            <person name="Song Y."/>
            <person name="Liu C."/>
            <person name="Lee J."/>
            <person name="Bolanos M."/>
            <person name="Vaisanen M.L."/>
            <person name="Finegold S.M."/>
            <person name="Walker B."/>
            <person name="Young S."/>
            <person name="Zeng Q."/>
            <person name="Gargeya S."/>
            <person name="Fitzgerald M."/>
            <person name="Haas B."/>
            <person name="Abouelleil A."/>
            <person name="Allen A.W."/>
            <person name="Alvarado L."/>
            <person name="Arachchi H.M."/>
            <person name="Berlin A.M."/>
            <person name="Chapman S.B."/>
            <person name="Gainer-Dewar J."/>
            <person name="Goldberg J."/>
            <person name="Griggs A."/>
            <person name="Gujja S."/>
            <person name="Hansen M."/>
            <person name="Howarth C."/>
            <person name="Imamovic A."/>
            <person name="Ireland A."/>
            <person name="Larimer J."/>
            <person name="McCowan C."/>
            <person name="Murphy C."/>
            <person name="Pearson M."/>
            <person name="Poon T.W."/>
            <person name="Priest M."/>
            <person name="Roberts A."/>
            <person name="Saif S."/>
            <person name="Shea T."/>
            <person name="Sisk P."/>
            <person name="Sykes S."/>
            <person name="Wortman J."/>
            <person name="Nusbaum C."/>
            <person name="Birren B."/>
        </authorList>
    </citation>
    <scope>NUCLEOTIDE SEQUENCE [LARGE SCALE GENOMIC DNA]</scope>
    <source>
        <strain evidence="3 4">DSM 19448</strain>
    </source>
</reference>
<protein>
    <recommendedName>
        <fullName evidence="2">OmpA-like domain-containing protein</fullName>
    </recommendedName>
</protein>
<gene>
    <name evidence="3" type="ORF">HMPREF1535_04554</name>
</gene>
<dbReference type="AlphaFoldDB" id="A0A0F5IRE1"/>
<dbReference type="HOGENOM" id="CLU_016890_2_2_10"/>
<keyword evidence="1" id="KW-0472">Membrane</keyword>
<evidence type="ECO:0000256" key="1">
    <source>
        <dbReference type="SAM" id="Phobius"/>
    </source>
</evidence>
<dbReference type="SUPFAM" id="SSF103088">
    <property type="entry name" value="OmpA-like"/>
    <property type="match status" value="1"/>
</dbReference>
<evidence type="ECO:0000313" key="4">
    <source>
        <dbReference type="Proteomes" id="UP000033047"/>
    </source>
</evidence>
<keyword evidence="1" id="KW-1133">Transmembrane helix</keyword>
<dbReference type="EMBL" id="AQHV01000025">
    <property type="protein sequence ID" value="KKB47697.1"/>
    <property type="molecule type" value="Genomic_DNA"/>
</dbReference>
<dbReference type="InterPro" id="IPR036737">
    <property type="entry name" value="OmpA-like_sf"/>
</dbReference>